<organism evidence="1">
    <name type="scientific">Brugia pahangi</name>
    <name type="common">Filarial nematode worm</name>
    <dbReference type="NCBI Taxonomy" id="6280"/>
    <lineage>
        <taxon>Eukaryota</taxon>
        <taxon>Metazoa</taxon>
        <taxon>Ecdysozoa</taxon>
        <taxon>Nematoda</taxon>
        <taxon>Chromadorea</taxon>
        <taxon>Rhabditida</taxon>
        <taxon>Spirurina</taxon>
        <taxon>Spiruromorpha</taxon>
        <taxon>Filarioidea</taxon>
        <taxon>Onchocercidae</taxon>
        <taxon>Brugia</taxon>
    </lineage>
</organism>
<evidence type="ECO:0000313" key="1">
    <source>
        <dbReference type="WBParaSite" id="BPAG_0000323601-mRNA-1"/>
    </source>
</evidence>
<dbReference type="WBParaSite" id="BPAG_0000323601-mRNA-1">
    <property type="protein sequence ID" value="BPAG_0000323601-mRNA-1"/>
    <property type="gene ID" value="BPAG_0000323601"/>
</dbReference>
<accession>A0A0N4T4V6</accession>
<protein>
    <submittedName>
        <fullName evidence="1">Ovule protein</fullName>
    </submittedName>
</protein>
<dbReference type="AlphaFoldDB" id="A0A0N4T4V6"/>
<sequence length="124" mass="14362">LRFIPTAPVLLTKNGPLGAHIHCLCFIKNLSKQDVILIETILRKTSEETSYYFRPNTRVRQSISTSESLRSFNRVSSSFILLKYSSPSFWMIVDLGVTNHRTMILIVIGDKRVLFFYILKHLKM</sequence>
<proteinExistence type="predicted"/>
<name>A0A0N4T4V6_BRUPA</name>
<reference evidence="1" key="1">
    <citation type="submission" date="2017-02" db="UniProtKB">
        <authorList>
            <consortium name="WormBaseParasite"/>
        </authorList>
    </citation>
    <scope>IDENTIFICATION</scope>
</reference>